<evidence type="ECO:0000256" key="4">
    <source>
        <dbReference type="SAM" id="Coils"/>
    </source>
</evidence>
<protein>
    <recommendedName>
        <fullName evidence="3">Nuclease SbcCD subunit C</fullName>
    </recommendedName>
</protein>
<comment type="caution">
    <text evidence="7">The sequence shown here is derived from an EMBL/GenBank/DDBJ whole genome shotgun (WGS) entry which is preliminary data.</text>
</comment>
<evidence type="ECO:0000256" key="3">
    <source>
        <dbReference type="ARBA" id="ARBA00013368"/>
    </source>
</evidence>
<evidence type="ECO:0000256" key="2">
    <source>
        <dbReference type="ARBA" id="ARBA00011322"/>
    </source>
</evidence>
<feature type="domain" description="Rad50/SbcC-type AAA" evidence="6">
    <location>
        <begin position="5"/>
        <end position="183"/>
    </location>
</feature>
<dbReference type="Proteomes" id="UP001596380">
    <property type="component" value="Unassembled WGS sequence"/>
</dbReference>
<keyword evidence="8" id="KW-1185">Reference proteome</keyword>
<sequence>MRLHRLEITAFGPFSGTEVIDFDTLSDAGLFLIQGRTGAGKTSVLDAVCFALYGQVPGARNAVKGLRSDHAPAGLAPRVVLETTIRGRRLRVTRSPAWERPKLRGSGTTGEHAKVLLEEYADGEWTGLSARLDEAGDLISRLLGMNATQFCQVALLPQGEFAGFLRAGAEERRKVLERLFATEVFTQVEKWLAERRAATRREAAELSAAASSIADRIAETTGADAPREAVPLVPEPRQGGAQGRPAETPLEAVDELPAWAAELAGEHDAILAVTEGLRADAEAAVETARADAERGRDLAERQRRHADAVARREALLERAEERSRLTSRLDTAARADRVVALIRQSGEREDWARQTRRRADHARSEVGSLVPPGAAEDVLAKAEQDRRREIAVLEAQRGKVERVRRIDAERAGLAREAERAAAEEAQLADALSELPALVEADRRALEDARLAAAGRAGAAAAVADAERRADAAQRRDHVERLLAGAEEAQRDAVDAAQAARDSAQELRQARLDGMAAVLAEELVAGEPCRVCGSREHPEPVTSLAVIPTEEQLERAQAEYERAQAVREAATGEVESRRTERDGLLETAGDTAVEALVDELEQARDALAAAEARAAEAERLEAALTRTERELEQKRDRRDEVAQSLTEVRTRDAELDGERTRLRAELDEARGGDPTLEARVERLDREAAALAEAVEALRLAERAAAEHAEARDRAAKAGEAEGFRSADDVLAAAMADEDQARLRDRARRFDDEEAAIRDLLGDAALAAASREPAPDLAALEAALAAAEATHRGVAGAADRARQRRRRLAELRERLAAAVRDWRPAAERHEVAERLAGLTSGKSPANRRNMSLSAYVLAARLEQVVAAANERLDRMSAKRYSLVHTIDKAAGDRTKGSGGLGLRVADAWTGLERDPVTLSGGESFITSLALALGLADVVTAEAGGAEINTLFVDEGFGTLDEETLDEVMDVLDALRDGGRAVGIVSHVAELRARIPAQLRITKQRAGSTAAVSV</sequence>
<dbReference type="InterPro" id="IPR027417">
    <property type="entry name" value="P-loop_NTPase"/>
</dbReference>
<feature type="coiled-coil region" evidence="4">
    <location>
        <begin position="552"/>
        <end position="643"/>
    </location>
</feature>
<feature type="region of interest" description="Disordered" evidence="5">
    <location>
        <begin position="350"/>
        <end position="371"/>
    </location>
</feature>
<evidence type="ECO:0000256" key="1">
    <source>
        <dbReference type="ARBA" id="ARBA00006930"/>
    </source>
</evidence>
<feature type="coiled-coil region" evidence="4">
    <location>
        <begin position="679"/>
        <end position="719"/>
    </location>
</feature>
<organism evidence="7 8">
    <name type="scientific">Actinomadura yumaensis</name>
    <dbReference type="NCBI Taxonomy" id="111807"/>
    <lineage>
        <taxon>Bacteria</taxon>
        <taxon>Bacillati</taxon>
        <taxon>Actinomycetota</taxon>
        <taxon>Actinomycetes</taxon>
        <taxon>Streptosporangiales</taxon>
        <taxon>Thermomonosporaceae</taxon>
        <taxon>Actinomadura</taxon>
    </lineage>
</organism>
<evidence type="ECO:0000313" key="7">
    <source>
        <dbReference type="EMBL" id="MFC6886474.1"/>
    </source>
</evidence>
<dbReference type="SUPFAM" id="SSF52540">
    <property type="entry name" value="P-loop containing nucleoside triphosphate hydrolases"/>
    <property type="match status" value="1"/>
</dbReference>
<dbReference type="Pfam" id="PF13476">
    <property type="entry name" value="AAA_23"/>
    <property type="match status" value="1"/>
</dbReference>
<dbReference type="PANTHER" id="PTHR32114">
    <property type="entry name" value="ABC TRANSPORTER ABCH.3"/>
    <property type="match status" value="1"/>
</dbReference>
<dbReference type="Pfam" id="PF13558">
    <property type="entry name" value="SbcC_Walker_B"/>
    <property type="match status" value="1"/>
</dbReference>
<comment type="similarity">
    <text evidence="1">Belongs to the SMC family. SbcC subfamily.</text>
</comment>
<evidence type="ECO:0000313" key="8">
    <source>
        <dbReference type="Proteomes" id="UP001596380"/>
    </source>
</evidence>
<reference evidence="8" key="1">
    <citation type="journal article" date="2019" name="Int. J. Syst. Evol. Microbiol.">
        <title>The Global Catalogue of Microorganisms (GCM) 10K type strain sequencing project: providing services to taxonomists for standard genome sequencing and annotation.</title>
        <authorList>
            <consortium name="The Broad Institute Genomics Platform"/>
            <consortium name="The Broad Institute Genome Sequencing Center for Infectious Disease"/>
            <person name="Wu L."/>
            <person name="Ma J."/>
        </authorList>
    </citation>
    <scope>NUCLEOTIDE SEQUENCE [LARGE SCALE GENOMIC DNA]</scope>
    <source>
        <strain evidence="8">JCM 3369</strain>
    </source>
</reference>
<evidence type="ECO:0000256" key="5">
    <source>
        <dbReference type="SAM" id="MobiDB-lite"/>
    </source>
</evidence>
<accession>A0ABW2CXC4</accession>
<dbReference type="RefSeq" id="WP_160818990.1">
    <property type="nucleotide sequence ID" value="NZ_JBHSXS010000054.1"/>
</dbReference>
<comment type="subunit">
    <text evidence="2">Heterodimer of SbcC and SbcD.</text>
</comment>
<dbReference type="InterPro" id="IPR038729">
    <property type="entry name" value="Rad50/SbcC_AAA"/>
</dbReference>
<feature type="coiled-coil region" evidence="4">
    <location>
        <begin position="403"/>
        <end position="488"/>
    </location>
</feature>
<gene>
    <name evidence="7" type="ORF">ACFQKB_42405</name>
</gene>
<feature type="region of interest" description="Disordered" evidence="5">
    <location>
        <begin position="220"/>
        <end position="246"/>
    </location>
</feature>
<dbReference type="Gene3D" id="3.40.50.300">
    <property type="entry name" value="P-loop containing nucleotide triphosphate hydrolases"/>
    <property type="match status" value="2"/>
</dbReference>
<dbReference type="EMBL" id="JBHSXS010000054">
    <property type="protein sequence ID" value="MFC6886474.1"/>
    <property type="molecule type" value="Genomic_DNA"/>
</dbReference>
<name>A0ABW2CXC4_9ACTN</name>
<dbReference type="PANTHER" id="PTHR32114:SF2">
    <property type="entry name" value="ABC TRANSPORTER ABCH.3"/>
    <property type="match status" value="1"/>
</dbReference>
<evidence type="ECO:0000259" key="6">
    <source>
        <dbReference type="Pfam" id="PF13476"/>
    </source>
</evidence>
<proteinExistence type="inferred from homology"/>
<keyword evidence="4" id="KW-0175">Coiled coil</keyword>
<feature type="coiled-coil region" evidence="4">
    <location>
        <begin position="792"/>
        <end position="819"/>
    </location>
</feature>